<reference evidence="3" key="1">
    <citation type="submission" date="2016-01" db="EMBL/GenBank/DDBJ databases">
        <authorList>
            <person name="Vorgias C.E."/>
        </authorList>
    </citation>
    <scope>NUCLEOTIDE SEQUENCE [LARGE SCALE GENOMIC DNA]</scope>
</reference>
<dbReference type="SUPFAM" id="SSF56784">
    <property type="entry name" value="HAD-like"/>
    <property type="match status" value="1"/>
</dbReference>
<evidence type="ECO:0000313" key="4">
    <source>
        <dbReference type="Proteomes" id="UP000250189"/>
    </source>
</evidence>
<dbReference type="InterPro" id="IPR050155">
    <property type="entry name" value="HAD-like_hydrolase_sf"/>
</dbReference>
<reference evidence="1 4" key="3">
    <citation type="submission" date="2016-04" db="EMBL/GenBank/DDBJ databases">
        <title>Complete genome sequence of Thermococcus chitonophagus type strain GC74.</title>
        <authorList>
            <person name="Oger P.M."/>
        </authorList>
    </citation>
    <scope>NUCLEOTIDE SEQUENCE [LARGE SCALE GENOMIC DNA]</scope>
    <source>
        <strain evidence="1 4">GC74</strain>
    </source>
</reference>
<accession>A0A170SWP3</accession>
<dbReference type="GO" id="GO:0006281">
    <property type="term" value="P:DNA repair"/>
    <property type="evidence" value="ECO:0007669"/>
    <property type="project" value="TreeGrafter"/>
</dbReference>
<dbReference type="Proteomes" id="UP000093069">
    <property type="component" value="Chromosome I"/>
</dbReference>
<evidence type="ECO:0000313" key="3">
    <source>
        <dbReference type="Proteomes" id="UP000093069"/>
    </source>
</evidence>
<dbReference type="EMBL" id="LN999010">
    <property type="protein sequence ID" value="CUX78775.1"/>
    <property type="molecule type" value="Genomic_DNA"/>
</dbReference>
<dbReference type="GO" id="GO:0008967">
    <property type="term" value="F:phosphoglycolate phosphatase activity"/>
    <property type="evidence" value="ECO:0007669"/>
    <property type="project" value="TreeGrafter"/>
</dbReference>
<dbReference type="GeneID" id="33321651"/>
<reference evidence="2" key="2">
    <citation type="submission" date="2016-01" db="EMBL/GenBank/DDBJ databases">
        <authorList>
            <person name="McClelland M."/>
            <person name="Jain A."/>
            <person name="Saraogi P."/>
            <person name="Mendelson R."/>
            <person name="Westerman R."/>
            <person name="SanMiguel P."/>
            <person name="Csonka L."/>
        </authorList>
    </citation>
    <scope>NUCLEOTIDE SEQUENCE</scope>
    <source>
        <strain evidence="2">1</strain>
    </source>
</reference>
<dbReference type="EMBL" id="CP015193">
    <property type="protein sequence ID" value="ASJ16245.1"/>
    <property type="molecule type" value="Genomic_DNA"/>
</dbReference>
<proteinExistence type="predicted"/>
<dbReference type="RefSeq" id="WP_068579075.1">
    <property type="nucleotide sequence ID" value="NZ_CP015193.1"/>
</dbReference>
<dbReference type="STRING" id="54262.CHITON_1996"/>
<keyword evidence="2" id="KW-0378">Hydrolase</keyword>
<keyword evidence="4" id="KW-1185">Reference proteome</keyword>
<dbReference type="CDD" id="cd01427">
    <property type="entry name" value="HAD_like"/>
    <property type="match status" value="1"/>
</dbReference>
<protein>
    <submittedName>
        <fullName evidence="1 2">Hydrolase</fullName>
    </submittedName>
</protein>
<evidence type="ECO:0000313" key="2">
    <source>
        <dbReference type="EMBL" id="CUX78775.1"/>
    </source>
</evidence>
<gene>
    <name evidence="1" type="ORF">A3L04_03705</name>
    <name evidence="2" type="ORF">CHITON_1996</name>
</gene>
<organism evidence="2 3">
    <name type="scientific">Thermococcus chitonophagus</name>
    <dbReference type="NCBI Taxonomy" id="54262"/>
    <lineage>
        <taxon>Archaea</taxon>
        <taxon>Methanobacteriati</taxon>
        <taxon>Methanobacteriota</taxon>
        <taxon>Thermococci</taxon>
        <taxon>Thermococcales</taxon>
        <taxon>Thermococcaceae</taxon>
        <taxon>Thermococcus</taxon>
    </lineage>
</organism>
<dbReference type="Proteomes" id="UP000250189">
    <property type="component" value="Chromosome"/>
</dbReference>
<dbReference type="PANTHER" id="PTHR43434:SF1">
    <property type="entry name" value="PHOSPHOGLYCOLATE PHOSPHATASE"/>
    <property type="match status" value="1"/>
</dbReference>
<dbReference type="AlphaFoldDB" id="A0A170SWP3"/>
<evidence type="ECO:0000313" key="1">
    <source>
        <dbReference type="EMBL" id="ASJ16245.1"/>
    </source>
</evidence>
<dbReference type="Gene3D" id="3.40.50.1000">
    <property type="entry name" value="HAD superfamily/HAD-like"/>
    <property type="match status" value="1"/>
</dbReference>
<dbReference type="OrthoDB" id="8384at2157"/>
<dbReference type="KEGG" id="tch:CHITON_1996"/>
<dbReference type="Pfam" id="PF00702">
    <property type="entry name" value="Hydrolase"/>
    <property type="match status" value="1"/>
</dbReference>
<dbReference type="InterPro" id="IPR023214">
    <property type="entry name" value="HAD_sf"/>
</dbReference>
<dbReference type="PANTHER" id="PTHR43434">
    <property type="entry name" value="PHOSPHOGLYCOLATE PHOSPHATASE"/>
    <property type="match status" value="1"/>
</dbReference>
<name>A0A170SWP3_9EURY</name>
<dbReference type="InterPro" id="IPR036412">
    <property type="entry name" value="HAD-like_sf"/>
</dbReference>
<sequence length="242" mass="27663">MWLVFDVDGVLIDTSESYDVATKLTAEYFLSKLGKTIEIPLDAIRELRRKGSFPDDFKLSEAIIIGALTGDLKDFVNEFPLGAGVEWVRDKFGVALDGCEIRRVFNTYYLGTIYENRLFDYPGLWRLEKPLVDVNLLREASKHFRLGVVTGRDSLEMELAERIIGFRFEHVVTRDVIEKPDPRALYLITKGESAVYIGDSGSDEVMVKEYRKIYGDVKFFKVGRDVKDVNEAINFILLVSVR</sequence>